<keyword evidence="2" id="KW-1185">Reference proteome</keyword>
<reference evidence="1" key="2">
    <citation type="submission" date="2025-09" db="UniProtKB">
        <authorList>
            <consortium name="Ensembl"/>
        </authorList>
    </citation>
    <scope>IDENTIFICATION</scope>
</reference>
<evidence type="ECO:0000313" key="1">
    <source>
        <dbReference type="Ensembl" id="ENSNMLP00000028069.1"/>
    </source>
</evidence>
<proteinExistence type="predicted"/>
<organism evidence="1 2">
    <name type="scientific">Neogobius melanostomus</name>
    <name type="common">round goby</name>
    <dbReference type="NCBI Taxonomy" id="47308"/>
    <lineage>
        <taxon>Eukaryota</taxon>
        <taxon>Metazoa</taxon>
        <taxon>Chordata</taxon>
        <taxon>Craniata</taxon>
        <taxon>Vertebrata</taxon>
        <taxon>Euteleostomi</taxon>
        <taxon>Actinopterygii</taxon>
        <taxon>Neopterygii</taxon>
        <taxon>Teleostei</taxon>
        <taxon>Neoteleostei</taxon>
        <taxon>Acanthomorphata</taxon>
        <taxon>Gobiaria</taxon>
        <taxon>Gobiiformes</taxon>
        <taxon>Gobioidei</taxon>
        <taxon>Gobiidae</taxon>
        <taxon>Benthophilinae</taxon>
        <taxon>Neogobiini</taxon>
        <taxon>Neogobius</taxon>
    </lineage>
</organism>
<accession>A0A8C6U127</accession>
<dbReference type="Proteomes" id="UP000694523">
    <property type="component" value="Unplaced"/>
</dbReference>
<reference evidence="1" key="1">
    <citation type="submission" date="2025-08" db="UniProtKB">
        <authorList>
            <consortium name="Ensembl"/>
        </authorList>
    </citation>
    <scope>IDENTIFICATION</scope>
</reference>
<dbReference type="AlphaFoldDB" id="A0A8C6U127"/>
<protein>
    <submittedName>
        <fullName evidence="1">Uncharacterized protein</fullName>
    </submittedName>
</protein>
<name>A0A8C6U127_9GOBI</name>
<dbReference type="Gene3D" id="2.60.40.640">
    <property type="match status" value="1"/>
</dbReference>
<evidence type="ECO:0000313" key="2">
    <source>
        <dbReference type="Proteomes" id="UP000694523"/>
    </source>
</evidence>
<sequence>LTLKTFGIKKELYLYTISGKVSLELIKWNKILRLYVQAKGEAYTTFTEEVSDGEGGTYNQTMRGHGRLRLDSLNATAQVDRPRRIHIKRV</sequence>
<dbReference type="Ensembl" id="ENSNMLT00000031352.1">
    <property type="protein sequence ID" value="ENSNMLP00000028069.1"/>
    <property type="gene ID" value="ENSNMLG00000017874.1"/>
</dbReference>
<dbReference type="InterPro" id="IPR014752">
    <property type="entry name" value="Arrestin-like_C"/>
</dbReference>